<gene>
    <name evidence="1" type="ORF">SD70_31775</name>
</gene>
<organism evidence="1 2">
    <name type="scientific">Gordoniibacillus kamchatkensis</name>
    <dbReference type="NCBI Taxonomy" id="1590651"/>
    <lineage>
        <taxon>Bacteria</taxon>
        <taxon>Bacillati</taxon>
        <taxon>Bacillota</taxon>
        <taxon>Bacilli</taxon>
        <taxon>Bacillales</taxon>
        <taxon>Paenibacillaceae</taxon>
        <taxon>Gordoniibacillus</taxon>
    </lineage>
</organism>
<proteinExistence type="predicted"/>
<comment type="caution">
    <text evidence="1">The sequence shown here is derived from an EMBL/GenBank/DDBJ whole genome shotgun (WGS) entry which is preliminary data.</text>
</comment>
<keyword evidence="2" id="KW-1185">Reference proteome</keyword>
<protein>
    <submittedName>
        <fullName evidence="1">Uncharacterized protein</fullName>
    </submittedName>
</protein>
<evidence type="ECO:0000313" key="2">
    <source>
        <dbReference type="Proteomes" id="UP000031967"/>
    </source>
</evidence>
<accession>A0ABR5A5H0</accession>
<dbReference type="RefSeq" id="WP_041052618.1">
    <property type="nucleotide sequence ID" value="NZ_JXAK01000113.1"/>
</dbReference>
<dbReference type="Proteomes" id="UP000031967">
    <property type="component" value="Unassembled WGS sequence"/>
</dbReference>
<reference evidence="1 2" key="1">
    <citation type="submission" date="2014-12" db="EMBL/GenBank/DDBJ databases">
        <title>Draft genome sequence of Paenibacillus kamchatkensis strain B-2647.</title>
        <authorList>
            <person name="Karlyshev A.V."/>
            <person name="Kudryashova E.B."/>
        </authorList>
    </citation>
    <scope>NUCLEOTIDE SEQUENCE [LARGE SCALE GENOMIC DNA]</scope>
    <source>
        <strain evidence="1 2">VKM B-2647</strain>
    </source>
</reference>
<evidence type="ECO:0000313" key="1">
    <source>
        <dbReference type="EMBL" id="KIL36268.1"/>
    </source>
</evidence>
<name>A0ABR5A5H0_9BACL</name>
<sequence>MAEWLLRPDMKTSGGETHDIVYDDRYVGMMALVYRENDRLTGAVQLEADELDERTKTEVLERVQRHVEATAEALGVDACDVIVTYAPYERIIVKPDDDFDIDWLDEDKLNDVNPYQQEDIEMDHGGTSLDGDEVSRSLPDYELVIVHEERGRVEYHIYDEEKDLAAEAFLTIRRGHVSGTVEWVYDPLDEEIDEATELIVNDFDADDIETFSLAMVFGDELIDTVELKRNDLLEEEEKRTAVSGDRDDYSIVLVRDDGDVLTYEIYQQSRGGLPIGTATVDISNRQLTGFIDFREPGGADDRELIAMLLMEELDKEKEYDSFNVTMMVNNKLIDEILFETENVH</sequence>
<dbReference type="EMBL" id="JXAK01000113">
    <property type="protein sequence ID" value="KIL36268.1"/>
    <property type="molecule type" value="Genomic_DNA"/>
</dbReference>